<evidence type="ECO:0000313" key="2">
    <source>
        <dbReference type="EMBL" id="TSD65540.1"/>
    </source>
</evidence>
<keyword evidence="1" id="KW-0732">Signal</keyword>
<feature type="chain" id="PRO_5038887457" description="DUF3558 domain-containing protein" evidence="1">
    <location>
        <begin position="23"/>
        <end position="165"/>
    </location>
</feature>
<comment type="caution">
    <text evidence="2">The sequence shown here is derived from an EMBL/GenBank/DDBJ whole genome shotgun (WGS) entry which is preliminary data.</text>
</comment>
<name>A0A554SGR4_9ACTN</name>
<reference evidence="2 3" key="1">
    <citation type="submission" date="2019-07" db="EMBL/GenBank/DDBJ databases">
        <authorList>
            <person name="Zhao L.H."/>
        </authorList>
    </citation>
    <scope>NUCLEOTIDE SEQUENCE [LARGE SCALE GENOMIC DNA]</scope>
    <source>
        <strain evidence="2 3">Co35</strain>
    </source>
</reference>
<proteinExistence type="predicted"/>
<feature type="signal peptide" evidence="1">
    <location>
        <begin position="1"/>
        <end position="22"/>
    </location>
</feature>
<organism evidence="2 3">
    <name type="scientific">Aeromicrobium piscarium</name>
    <dbReference type="NCBI Taxonomy" id="2590901"/>
    <lineage>
        <taxon>Bacteria</taxon>
        <taxon>Bacillati</taxon>
        <taxon>Actinomycetota</taxon>
        <taxon>Actinomycetes</taxon>
        <taxon>Propionibacteriales</taxon>
        <taxon>Nocardioidaceae</taxon>
        <taxon>Aeromicrobium</taxon>
    </lineage>
</organism>
<accession>A0A554SGR4</accession>
<dbReference type="AlphaFoldDB" id="A0A554SGR4"/>
<evidence type="ECO:0008006" key="4">
    <source>
        <dbReference type="Google" id="ProtNLM"/>
    </source>
</evidence>
<dbReference type="EMBL" id="VLNT01000002">
    <property type="protein sequence ID" value="TSD65540.1"/>
    <property type="molecule type" value="Genomic_DNA"/>
</dbReference>
<dbReference type="RefSeq" id="WP_143911662.1">
    <property type="nucleotide sequence ID" value="NZ_VLNT01000002.1"/>
</dbReference>
<sequence length="165" mass="16819">MRRASWLGSLAATVGICGAVTACGSTPAAPDRACSIDGATVENLAGTAEFSADDAEIGSDLPLGEQKVDASCDIGVGDHTITVVSVVLTAQDAESLSKTYAASPHAFSDDEGLGVVGDHVGGYLCGRVDTRLVFDDELEAPYDETTMRAALADVVAEVGCYDGES</sequence>
<dbReference type="Proteomes" id="UP000316988">
    <property type="component" value="Unassembled WGS sequence"/>
</dbReference>
<evidence type="ECO:0000313" key="3">
    <source>
        <dbReference type="Proteomes" id="UP000316988"/>
    </source>
</evidence>
<dbReference type="OrthoDB" id="9824527at2"/>
<evidence type="ECO:0000256" key="1">
    <source>
        <dbReference type="SAM" id="SignalP"/>
    </source>
</evidence>
<protein>
    <recommendedName>
        <fullName evidence="4">DUF3558 domain-containing protein</fullName>
    </recommendedName>
</protein>
<gene>
    <name evidence="2" type="ORF">FNM00_03690</name>
</gene>
<keyword evidence="3" id="KW-1185">Reference proteome</keyword>
<dbReference type="PROSITE" id="PS51257">
    <property type="entry name" value="PROKAR_LIPOPROTEIN"/>
    <property type="match status" value="1"/>
</dbReference>